<dbReference type="Gene3D" id="2.40.50.140">
    <property type="entry name" value="Nucleic acid-binding proteins"/>
    <property type="match status" value="1"/>
</dbReference>
<dbReference type="GO" id="GO:0000724">
    <property type="term" value="P:double-strand break repair via homologous recombination"/>
    <property type="evidence" value="ECO:0007669"/>
    <property type="project" value="TreeGrafter"/>
</dbReference>
<dbReference type="InterPro" id="IPR014646">
    <property type="entry name" value="Rfa2/RPA32"/>
</dbReference>
<evidence type="ECO:0000313" key="9">
    <source>
        <dbReference type="Proteomes" id="UP000823561"/>
    </source>
</evidence>
<dbReference type="Gene3D" id="1.10.10.10">
    <property type="entry name" value="Winged helix-like DNA-binding domain superfamily/Winged helix DNA-binding domain"/>
    <property type="match status" value="1"/>
</dbReference>
<feature type="region of interest" description="Disordered" evidence="6">
    <location>
        <begin position="1"/>
        <end position="23"/>
    </location>
</feature>
<evidence type="ECO:0000256" key="4">
    <source>
        <dbReference type="ARBA" id="ARBA00023125"/>
    </source>
</evidence>
<accession>A0AAV6FV63</accession>
<dbReference type="EMBL" id="JADWDJ010000020">
    <property type="protein sequence ID" value="KAG5265085.1"/>
    <property type="molecule type" value="Genomic_DNA"/>
</dbReference>
<dbReference type="Proteomes" id="UP000823561">
    <property type="component" value="Chromosome 20"/>
</dbReference>
<dbReference type="FunFam" id="1.10.10.10:FF:000168">
    <property type="entry name" value="Replication protein A 32 kDa subunit"/>
    <property type="match status" value="1"/>
</dbReference>
<dbReference type="SUPFAM" id="SSF46785">
    <property type="entry name" value="Winged helix' DNA-binding domain"/>
    <property type="match status" value="1"/>
</dbReference>
<comment type="subcellular location">
    <subcellularLocation>
        <location evidence="1">Nucleus</location>
    </subcellularLocation>
</comment>
<organism evidence="8 9">
    <name type="scientific">Alosa alosa</name>
    <name type="common">allis shad</name>
    <dbReference type="NCBI Taxonomy" id="278164"/>
    <lineage>
        <taxon>Eukaryota</taxon>
        <taxon>Metazoa</taxon>
        <taxon>Chordata</taxon>
        <taxon>Craniata</taxon>
        <taxon>Vertebrata</taxon>
        <taxon>Euteleostomi</taxon>
        <taxon>Actinopterygii</taxon>
        <taxon>Neopterygii</taxon>
        <taxon>Teleostei</taxon>
        <taxon>Clupei</taxon>
        <taxon>Clupeiformes</taxon>
        <taxon>Clupeoidei</taxon>
        <taxon>Clupeidae</taxon>
        <taxon>Alosa</taxon>
    </lineage>
</organism>
<dbReference type="PANTHER" id="PTHR13989">
    <property type="entry name" value="REPLICATION PROTEIN A-RELATED"/>
    <property type="match status" value="1"/>
</dbReference>
<dbReference type="PIRSF" id="PIRSF036949">
    <property type="entry name" value="RPA32"/>
    <property type="match status" value="1"/>
</dbReference>
<feature type="compositionally biased region" description="Polar residues" evidence="6">
    <location>
        <begin position="1"/>
        <end position="21"/>
    </location>
</feature>
<proteinExistence type="inferred from homology"/>
<dbReference type="GO" id="GO:0000781">
    <property type="term" value="C:chromosome, telomeric region"/>
    <property type="evidence" value="ECO:0007669"/>
    <property type="project" value="TreeGrafter"/>
</dbReference>
<keyword evidence="4" id="KW-0238">DNA-binding</keyword>
<dbReference type="CDD" id="cd04478">
    <property type="entry name" value="RPA2_DBD_D"/>
    <property type="match status" value="1"/>
</dbReference>
<comment type="similarity">
    <text evidence="2">Belongs to the replication factor A protein 2 family.</text>
</comment>
<dbReference type="InterPro" id="IPR040260">
    <property type="entry name" value="RFA2-like"/>
</dbReference>
<feature type="domain" description="Replication protein A C-terminal" evidence="7">
    <location>
        <begin position="166"/>
        <end position="247"/>
    </location>
</feature>
<dbReference type="GO" id="GO:0005662">
    <property type="term" value="C:DNA replication factor A complex"/>
    <property type="evidence" value="ECO:0007669"/>
    <property type="project" value="TreeGrafter"/>
</dbReference>
<dbReference type="InterPro" id="IPR036388">
    <property type="entry name" value="WH-like_DNA-bd_sf"/>
</dbReference>
<reference evidence="8" key="1">
    <citation type="submission" date="2020-10" db="EMBL/GenBank/DDBJ databases">
        <title>Chromosome-scale genome assembly of the Allis shad, Alosa alosa.</title>
        <authorList>
            <person name="Margot Z."/>
            <person name="Christophe K."/>
            <person name="Cabau C."/>
            <person name="Louis A."/>
            <person name="Berthelot C."/>
            <person name="Parey E."/>
            <person name="Roest Crollius H."/>
            <person name="Montfort J."/>
            <person name="Robinson-Rechavi M."/>
            <person name="Bucao C."/>
            <person name="Bouchez O."/>
            <person name="Gislard M."/>
            <person name="Lluch J."/>
            <person name="Milhes M."/>
            <person name="Lampietro C."/>
            <person name="Lopez Roques C."/>
            <person name="Donnadieu C."/>
            <person name="Braasch I."/>
            <person name="Desvignes T."/>
            <person name="Postlethwait J."/>
            <person name="Bobe J."/>
            <person name="Guiguen Y."/>
        </authorList>
    </citation>
    <scope>NUCLEOTIDE SEQUENCE</scope>
    <source>
        <strain evidence="8">M-15738</strain>
        <tissue evidence="8">Blood</tissue>
    </source>
</reference>
<dbReference type="GO" id="GO:0003697">
    <property type="term" value="F:single-stranded DNA binding"/>
    <property type="evidence" value="ECO:0007669"/>
    <property type="project" value="TreeGrafter"/>
</dbReference>
<dbReference type="SUPFAM" id="SSF50249">
    <property type="entry name" value="Nucleic acid-binding proteins"/>
    <property type="match status" value="1"/>
</dbReference>
<evidence type="ECO:0000256" key="3">
    <source>
        <dbReference type="ARBA" id="ARBA00022705"/>
    </source>
</evidence>
<dbReference type="GO" id="GO:0035861">
    <property type="term" value="C:site of double-strand break"/>
    <property type="evidence" value="ECO:0007669"/>
    <property type="project" value="TreeGrafter"/>
</dbReference>
<name>A0AAV6FV63_9TELE</name>
<evidence type="ECO:0000256" key="1">
    <source>
        <dbReference type="ARBA" id="ARBA00004123"/>
    </source>
</evidence>
<sequence>MGSQGFGYSSRGSGCNRSIGVSATPEKPRFRPNALCVVPCTVSQLHSATEIQSGFSMGEIEINMVSLVGIVRRVSSSMSSMLYLLDDMTGAPIGARFWLDGEEDGVENSAIPPGTYVKIIGRLRSFENHRSVVGLHIRRLQDLNEITSHILEVTQAHMAYGNPPLHKTNNTSISSNGTEQHQSVKNVEGFSPAQNEVFKLIKSYPDPSGISLKILSNCVTPQYLFNIKNCLQFLTNEGHIYTTVDDDHFKAVD</sequence>
<protein>
    <recommendedName>
        <fullName evidence="7">Replication protein A C-terminal domain-containing protein</fullName>
    </recommendedName>
</protein>
<keyword evidence="5" id="KW-0539">Nucleus</keyword>
<evidence type="ECO:0000256" key="5">
    <source>
        <dbReference type="ARBA" id="ARBA00023242"/>
    </source>
</evidence>
<keyword evidence="3" id="KW-0235">DNA replication</keyword>
<evidence type="ECO:0000313" key="8">
    <source>
        <dbReference type="EMBL" id="KAG5265085.1"/>
    </source>
</evidence>
<keyword evidence="9" id="KW-1185">Reference proteome</keyword>
<evidence type="ECO:0000256" key="6">
    <source>
        <dbReference type="SAM" id="MobiDB-lite"/>
    </source>
</evidence>
<comment type="caution">
    <text evidence="8">The sequence shown here is derived from an EMBL/GenBank/DDBJ whole genome shotgun (WGS) entry which is preliminary data.</text>
</comment>
<dbReference type="AlphaFoldDB" id="A0AAV6FV63"/>
<dbReference type="InterPro" id="IPR036390">
    <property type="entry name" value="WH_DNA-bd_sf"/>
</dbReference>
<dbReference type="GO" id="GO:0006289">
    <property type="term" value="P:nucleotide-excision repair"/>
    <property type="evidence" value="ECO:0007669"/>
    <property type="project" value="TreeGrafter"/>
</dbReference>
<dbReference type="Pfam" id="PF08784">
    <property type="entry name" value="RPA_C"/>
    <property type="match status" value="1"/>
</dbReference>
<dbReference type="PANTHER" id="PTHR13989:SF16">
    <property type="entry name" value="REPLICATION PROTEIN A2"/>
    <property type="match status" value="1"/>
</dbReference>
<evidence type="ECO:0000259" key="7">
    <source>
        <dbReference type="Pfam" id="PF08784"/>
    </source>
</evidence>
<dbReference type="GO" id="GO:0006260">
    <property type="term" value="P:DNA replication"/>
    <property type="evidence" value="ECO:0007669"/>
    <property type="project" value="UniProtKB-KW"/>
</dbReference>
<evidence type="ECO:0000256" key="2">
    <source>
        <dbReference type="ARBA" id="ARBA00007815"/>
    </source>
</evidence>
<dbReference type="InterPro" id="IPR014892">
    <property type="entry name" value="RPA_C"/>
</dbReference>
<dbReference type="InterPro" id="IPR012340">
    <property type="entry name" value="NA-bd_OB-fold"/>
</dbReference>
<gene>
    <name evidence="8" type="ORF">AALO_G00261260</name>
</gene>